<keyword evidence="1" id="KW-0472">Membrane</keyword>
<accession>A0A0E9UXH0</accession>
<reference evidence="2" key="2">
    <citation type="journal article" date="2015" name="Fish Shellfish Immunol.">
        <title>Early steps in the European eel (Anguilla anguilla)-Vibrio vulnificus interaction in the gills: Role of the RtxA13 toxin.</title>
        <authorList>
            <person name="Callol A."/>
            <person name="Pajuelo D."/>
            <person name="Ebbesson L."/>
            <person name="Teles M."/>
            <person name="MacKenzie S."/>
            <person name="Amaro C."/>
        </authorList>
    </citation>
    <scope>NUCLEOTIDE SEQUENCE</scope>
</reference>
<dbReference type="EMBL" id="GBXM01038003">
    <property type="protein sequence ID" value="JAH70574.1"/>
    <property type="molecule type" value="Transcribed_RNA"/>
</dbReference>
<evidence type="ECO:0000313" key="2">
    <source>
        <dbReference type="EMBL" id="JAH70574.1"/>
    </source>
</evidence>
<keyword evidence="1" id="KW-1133">Transmembrane helix</keyword>
<dbReference type="AlphaFoldDB" id="A0A0E9UXH0"/>
<reference evidence="2" key="1">
    <citation type="submission" date="2014-11" db="EMBL/GenBank/DDBJ databases">
        <authorList>
            <person name="Amaro Gonzalez C."/>
        </authorList>
    </citation>
    <scope>NUCLEOTIDE SEQUENCE</scope>
</reference>
<sequence length="33" mass="3909">MDRFVIFNTYLTGLNILSIFLYLFIHNPPHVQA</sequence>
<keyword evidence="1" id="KW-0812">Transmembrane</keyword>
<organism evidence="2">
    <name type="scientific">Anguilla anguilla</name>
    <name type="common">European freshwater eel</name>
    <name type="synonym">Muraena anguilla</name>
    <dbReference type="NCBI Taxonomy" id="7936"/>
    <lineage>
        <taxon>Eukaryota</taxon>
        <taxon>Metazoa</taxon>
        <taxon>Chordata</taxon>
        <taxon>Craniata</taxon>
        <taxon>Vertebrata</taxon>
        <taxon>Euteleostomi</taxon>
        <taxon>Actinopterygii</taxon>
        <taxon>Neopterygii</taxon>
        <taxon>Teleostei</taxon>
        <taxon>Anguilliformes</taxon>
        <taxon>Anguillidae</taxon>
        <taxon>Anguilla</taxon>
    </lineage>
</organism>
<feature type="transmembrane region" description="Helical" evidence="1">
    <location>
        <begin position="6"/>
        <end position="25"/>
    </location>
</feature>
<proteinExistence type="predicted"/>
<evidence type="ECO:0000256" key="1">
    <source>
        <dbReference type="SAM" id="Phobius"/>
    </source>
</evidence>
<name>A0A0E9UXH0_ANGAN</name>
<protein>
    <submittedName>
        <fullName evidence="2">Uncharacterized protein</fullName>
    </submittedName>
</protein>